<dbReference type="Pfam" id="PF01420">
    <property type="entry name" value="Methylase_S"/>
    <property type="match status" value="1"/>
</dbReference>
<proteinExistence type="inferred from homology"/>
<dbReference type="GO" id="GO:0009307">
    <property type="term" value="P:DNA restriction-modification system"/>
    <property type="evidence" value="ECO:0007669"/>
    <property type="project" value="UniProtKB-KW"/>
</dbReference>
<sequence>MIALNGQGKTKGMVGILKVESTCNQSLAAFNVNERTLHYRYLYYFLKSKYKQMRGLVGDDLRDGLSLSVLRELRIPVPSLQEQFAISNYSDNQIHVIKNMISKQEKMIELLKEHRASLITPRSNRQDRCKGISQGGERICQTNSMKLILKIT</sequence>
<dbReference type="Proteomes" id="UP000001017">
    <property type="component" value="Chromosome"/>
</dbReference>
<name>Q97BJ2_THEVO</name>
<dbReference type="Gene3D" id="1.10.287.1120">
    <property type="entry name" value="Bipartite methylase S protein"/>
    <property type="match status" value="1"/>
</dbReference>
<comment type="similarity">
    <text evidence="1">Belongs to the type-I restriction system S methylase family.</text>
</comment>
<dbReference type="InterPro" id="IPR044946">
    <property type="entry name" value="Restrct_endonuc_typeI_TRD_sf"/>
</dbReference>
<dbReference type="GO" id="GO:0003677">
    <property type="term" value="F:DNA binding"/>
    <property type="evidence" value="ECO:0007669"/>
    <property type="project" value="UniProtKB-KW"/>
</dbReference>
<dbReference type="PANTHER" id="PTHR30408">
    <property type="entry name" value="TYPE-1 RESTRICTION ENZYME ECOKI SPECIFICITY PROTEIN"/>
    <property type="match status" value="1"/>
</dbReference>
<accession>Q97BJ2</accession>
<dbReference type="RefSeq" id="WP_010916722.1">
    <property type="nucleotide sequence ID" value="NC_002689.2"/>
</dbReference>
<dbReference type="InterPro" id="IPR000055">
    <property type="entry name" value="Restrct_endonuc_typeI_TRD"/>
</dbReference>
<keyword evidence="3" id="KW-0238">DNA-binding</keyword>
<dbReference type="InterPro" id="IPR052021">
    <property type="entry name" value="Type-I_RS_S_subunit"/>
</dbReference>
<dbReference type="HOGENOM" id="CLU_1718319_0_0_2"/>
<organism evidence="5 6">
    <name type="scientific">Thermoplasma volcanium (strain ATCC 51530 / DSM 4299 / JCM 9571 / NBRC 15438 / GSS1)</name>
    <dbReference type="NCBI Taxonomy" id="273116"/>
    <lineage>
        <taxon>Archaea</taxon>
        <taxon>Methanobacteriati</taxon>
        <taxon>Thermoplasmatota</taxon>
        <taxon>Thermoplasmata</taxon>
        <taxon>Thermoplasmatales</taxon>
        <taxon>Thermoplasmataceae</taxon>
        <taxon>Thermoplasma</taxon>
    </lineage>
</organism>
<feature type="domain" description="Type I restriction modification DNA specificity" evidence="4">
    <location>
        <begin position="9"/>
        <end position="89"/>
    </location>
</feature>
<protein>
    <recommendedName>
        <fullName evidence="4">Type I restriction modification DNA specificity domain-containing protein</fullName>
    </recommendedName>
</protein>
<dbReference type="Gene3D" id="3.90.220.20">
    <property type="entry name" value="DNA methylase specificity domains"/>
    <property type="match status" value="1"/>
</dbReference>
<dbReference type="SUPFAM" id="SSF116734">
    <property type="entry name" value="DNA methylase specificity domain"/>
    <property type="match status" value="1"/>
</dbReference>
<gene>
    <name evidence="5" type="ORF">TVG0452430</name>
</gene>
<evidence type="ECO:0000256" key="2">
    <source>
        <dbReference type="ARBA" id="ARBA00022747"/>
    </source>
</evidence>
<dbReference type="AlphaFoldDB" id="Q97BJ2"/>
<dbReference type="GeneID" id="95969395"/>
<reference evidence="5 6" key="2">
    <citation type="journal article" date="2000" name="Proc. Natl. Acad. Sci. U.S.A.">
        <title>Archaeal adaptation to higher temperatures revealed by genomic sequence of Thermoplasma volcanium.</title>
        <authorList>
            <person name="Kawashima T."/>
            <person name="Amano N."/>
            <person name="Koike H."/>
            <person name="Makino S."/>
            <person name="Higuchi S."/>
            <person name="Kawashima-Ohya Y."/>
            <person name="Watanabe K."/>
            <person name="Yamazaki M."/>
            <person name="Kanehori K."/>
            <person name="Kawamoto T."/>
            <person name="Nunoshiba T."/>
            <person name="Yamamoto Y."/>
            <person name="Aramaki H."/>
            <person name="Makino K."/>
            <person name="Suzuki M."/>
        </authorList>
    </citation>
    <scope>NUCLEOTIDE SEQUENCE [LARGE SCALE GENOMIC DNA]</scope>
    <source>
        <strain evidence="6">ATCC 51530 / DSM 4299 / JCM 9571 / NBRC 15438 / GSS1</strain>
    </source>
</reference>
<evidence type="ECO:0000313" key="5">
    <source>
        <dbReference type="EMBL" id="BAB59605.1"/>
    </source>
</evidence>
<dbReference type="PhylomeDB" id="Q97BJ2"/>
<evidence type="ECO:0000313" key="6">
    <source>
        <dbReference type="Proteomes" id="UP000001017"/>
    </source>
</evidence>
<reference evidence="5 6" key="1">
    <citation type="journal article" date="1999" name="Proc. Jpn. Acad.">
        <title>Determination of the complete genomic DNA sequence of Thermoplasma volvanium GSS1.</title>
        <authorList>
            <person name="Kawashima T."/>
            <person name="Yamamoto Y."/>
            <person name="Aramaki H."/>
            <person name="Nunoshiba T."/>
            <person name="Kawamoto T."/>
            <person name="Watanabe K."/>
            <person name="Yamazaki M."/>
            <person name="Kanehori K."/>
            <person name="Amano N."/>
            <person name="Ohya Y."/>
            <person name="Makino K."/>
            <person name="Suzuki M."/>
        </authorList>
    </citation>
    <scope>NUCLEOTIDE SEQUENCE [LARGE SCALE GENOMIC DNA]</scope>
    <source>
        <strain evidence="6">ATCC 51530 / DSM 4299 / JCM 9571 / NBRC 15438 / GSS1</strain>
    </source>
</reference>
<keyword evidence="2" id="KW-0680">Restriction system</keyword>
<dbReference type="PaxDb" id="273116-14324678"/>
<dbReference type="eggNOG" id="arCOG02626">
    <property type="taxonomic scope" value="Archaea"/>
</dbReference>
<evidence type="ECO:0000256" key="3">
    <source>
        <dbReference type="ARBA" id="ARBA00023125"/>
    </source>
</evidence>
<dbReference type="KEGG" id="tvo:TVG0452430"/>
<keyword evidence="6" id="KW-1185">Reference proteome</keyword>
<evidence type="ECO:0000256" key="1">
    <source>
        <dbReference type="ARBA" id="ARBA00010923"/>
    </source>
</evidence>
<evidence type="ECO:0000259" key="4">
    <source>
        <dbReference type="Pfam" id="PF01420"/>
    </source>
</evidence>
<dbReference type="OrthoDB" id="214860at2157"/>
<dbReference type="EMBL" id="BA000011">
    <property type="protein sequence ID" value="BAB59605.1"/>
    <property type="molecule type" value="Genomic_DNA"/>
</dbReference>
<dbReference type="PANTHER" id="PTHR30408:SF12">
    <property type="entry name" value="TYPE I RESTRICTION ENZYME MJAVIII SPECIFICITY SUBUNIT"/>
    <property type="match status" value="1"/>
</dbReference>